<accession>A0A6P8GNP5</accession>
<keyword evidence="2" id="KW-0472">Membrane</keyword>
<feature type="region of interest" description="Disordered" evidence="1">
    <location>
        <begin position="1"/>
        <end position="20"/>
    </location>
</feature>
<dbReference type="InterPro" id="IPR003877">
    <property type="entry name" value="SPRY_dom"/>
</dbReference>
<dbReference type="InterPro" id="IPR001870">
    <property type="entry name" value="B30.2/SPRY"/>
</dbReference>
<dbReference type="CDD" id="cd13733">
    <property type="entry name" value="SPRY_PRY_C-I_1"/>
    <property type="match status" value="1"/>
</dbReference>
<evidence type="ECO:0000313" key="5">
    <source>
        <dbReference type="RefSeq" id="XP_031440839.1"/>
    </source>
</evidence>
<dbReference type="FunFam" id="2.60.120.920:FF:000004">
    <property type="entry name" value="Butyrophilin subfamily 1 member A1"/>
    <property type="match status" value="1"/>
</dbReference>
<dbReference type="InterPro" id="IPR006574">
    <property type="entry name" value="PRY"/>
</dbReference>
<dbReference type="SUPFAM" id="SSF49899">
    <property type="entry name" value="Concanavalin A-like lectins/glucanases"/>
    <property type="match status" value="1"/>
</dbReference>
<dbReference type="AlphaFoldDB" id="A0A6P8GNP5"/>
<evidence type="ECO:0000256" key="1">
    <source>
        <dbReference type="SAM" id="MobiDB-lite"/>
    </source>
</evidence>
<protein>
    <submittedName>
        <fullName evidence="5">E3 ubiquitin-protein ligase TRIM39-like</fullName>
    </submittedName>
</protein>
<dbReference type="Pfam" id="PF13765">
    <property type="entry name" value="PRY"/>
    <property type="match status" value="1"/>
</dbReference>
<dbReference type="InterPro" id="IPR050143">
    <property type="entry name" value="TRIM/RBCC"/>
</dbReference>
<reference evidence="5" key="1">
    <citation type="submission" date="2025-08" db="UniProtKB">
        <authorList>
            <consortium name="RefSeq"/>
        </authorList>
    </citation>
    <scope>IDENTIFICATION</scope>
</reference>
<dbReference type="SMART" id="SM00589">
    <property type="entry name" value="PRY"/>
    <property type="match status" value="1"/>
</dbReference>
<dbReference type="InterPro" id="IPR013320">
    <property type="entry name" value="ConA-like_dom_sf"/>
</dbReference>
<dbReference type="Proteomes" id="UP000515152">
    <property type="component" value="Chromosome 18"/>
</dbReference>
<feature type="transmembrane region" description="Helical" evidence="2">
    <location>
        <begin position="51"/>
        <end position="72"/>
    </location>
</feature>
<keyword evidence="2" id="KW-0812">Transmembrane</keyword>
<keyword evidence="4" id="KW-1185">Reference proteome</keyword>
<keyword evidence="2" id="KW-1133">Transmembrane helix</keyword>
<dbReference type="OrthoDB" id="6105938at2759"/>
<organism evidence="4 5">
    <name type="scientific">Clupea harengus</name>
    <name type="common">Atlantic herring</name>
    <dbReference type="NCBI Taxonomy" id="7950"/>
    <lineage>
        <taxon>Eukaryota</taxon>
        <taxon>Metazoa</taxon>
        <taxon>Chordata</taxon>
        <taxon>Craniata</taxon>
        <taxon>Vertebrata</taxon>
        <taxon>Euteleostomi</taxon>
        <taxon>Actinopterygii</taxon>
        <taxon>Neopterygii</taxon>
        <taxon>Teleostei</taxon>
        <taxon>Clupei</taxon>
        <taxon>Clupeiformes</taxon>
        <taxon>Clupeoidei</taxon>
        <taxon>Clupeidae</taxon>
        <taxon>Clupea</taxon>
    </lineage>
</organism>
<dbReference type="Pfam" id="PF00622">
    <property type="entry name" value="SPRY"/>
    <property type="match status" value="1"/>
</dbReference>
<dbReference type="PRINTS" id="PR01407">
    <property type="entry name" value="BUTYPHLNCDUF"/>
</dbReference>
<feature type="domain" description="B30.2/SPRY" evidence="3">
    <location>
        <begin position="79"/>
        <end position="273"/>
    </location>
</feature>
<proteinExistence type="predicted"/>
<dbReference type="PROSITE" id="PS50188">
    <property type="entry name" value="B302_SPRY"/>
    <property type="match status" value="1"/>
</dbReference>
<evidence type="ECO:0000259" key="3">
    <source>
        <dbReference type="PROSITE" id="PS50188"/>
    </source>
</evidence>
<dbReference type="Gene3D" id="2.60.120.920">
    <property type="match status" value="1"/>
</dbReference>
<evidence type="ECO:0000313" key="4">
    <source>
        <dbReference type="Proteomes" id="UP000515152"/>
    </source>
</evidence>
<dbReference type="GeneID" id="116224628"/>
<dbReference type="RefSeq" id="XP_031440839.1">
    <property type="nucleotide sequence ID" value="XM_031584979.1"/>
</dbReference>
<dbReference type="InterPro" id="IPR003879">
    <property type="entry name" value="Butyrophylin_SPRY"/>
</dbReference>
<dbReference type="PANTHER" id="PTHR24103">
    <property type="entry name" value="E3 UBIQUITIN-PROTEIN LIGASE TRIM"/>
    <property type="match status" value="1"/>
</dbReference>
<evidence type="ECO:0000256" key="2">
    <source>
        <dbReference type="SAM" id="Phobius"/>
    </source>
</evidence>
<gene>
    <name evidence="5" type="primary">LOC116224628</name>
</gene>
<sequence length="281" mass="31814">MSEYIYESPDACEESKPRRDTDGDIYANVAVYRRHTVQDSPTVQKAGPFKLAVVCLVLLSVVLLTVILGLCVKSHTERDELQTQICNLEVMLKQYAVNITLDPYTAFRKLLLSADRKQVSYGSHMNQNDPGNPKRFSRVSSVLAAEGFTSGRFYYEVQVRGKTSWVLGVVRESIKKKETVVLSPAHGYWGIRMENKRVHLSLSVPLTLEQNPQRVGVFVDYKAGEVSFYDADSWNQIYSYRGVVFNEPIYPYFNPRATYGGRNSSPLIITTPVPCEKQPKV</sequence>
<dbReference type="KEGG" id="char:116224628"/>
<dbReference type="InterPro" id="IPR043136">
    <property type="entry name" value="B30.2/SPRY_sf"/>
</dbReference>
<dbReference type="SMART" id="SM00449">
    <property type="entry name" value="SPRY"/>
    <property type="match status" value="1"/>
</dbReference>
<name>A0A6P8GNP5_CLUHA</name>